<dbReference type="RefSeq" id="WP_200236664.1">
    <property type="nucleotide sequence ID" value="NZ_NRRY01000001.1"/>
</dbReference>
<dbReference type="Pfam" id="PF02470">
    <property type="entry name" value="MlaD"/>
    <property type="match status" value="1"/>
</dbReference>
<dbReference type="InterPro" id="IPR052336">
    <property type="entry name" value="MlaD_Phospholipid_Transporter"/>
</dbReference>
<organism evidence="4 5">
    <name type="scientific">Lamprobacter modestohalophilus</name>
    <dbReference type="NCBI Taxonomy" id="1064514"/>
    <lineage>
        <taxon>Bacteria</taxon>
        <taxon>Pseudomonadati</taxon>
        <taxon>Pseudomonadota</taxon>
        <taxon>Gammaproteobacteria</taxon>
        <taxon>Chromatiales</taxon>
        <taxon>Chromatiaceae</taxon>
        <taxon>Lamprobacter</taxon>
    </lineage>
</organism>
<keyword evidence="5" id="KW-1185">Reference proteome</keyword>
<feature type="region of interest" description="Disordered" evidence="1">
    <location>
        <begin position="1"/>
        <end position="21"/>
    </location>
</feature>
<dbReference type="InterPro" id="IPR003399">
    <property type="entry name" value="Mce/MlaD"/>
</dbReference>
<gene>
    <name evidence="4" type="ORF">CKO42_00730</name>
</gene>
<evidence type="ECO:0000259" key="3">
    <source>
        <dbReference type="Pfam" id="PF02470"/>
    </source>
</evidence>
<name>A0A9X1B2U4_9GAMM</name>
<evidence type="ECO:0000313" key="4">
    <source>
        <dbReference type="EMBL" id="MBK1616996.1"/>
    </source>
</evidence>
<dbReference type="PANTHER" id="PTHR33371">
    <property type="entry name" value="INTERMEMBRANE PHOSPHOLIPID TRANSPORT SYSTEM BINDING PROTEIN MLAD-RELATED"/>
    <property type="match status" value="1"/>
</dbReference>
<comment type="caution">
    <text evidence="4">The sequence shown here is derived from an EMBL/GenBank/DDBJ whole genome shotgun (WGS) entry which is preliminary data.</text>
</comment>
<evidence type="ECO:0000256" key="2">
    <source>
        <dbReference type="SAM" id="Phobius"/>
    </source>
</evidence>
<keyword evidence="2" id="KW-0812">Transmembrane</keyword>
<dbReference type="Proteomes" id="UP001138768">
    <property type="component" value="Unassembled WGS sequence"/>
</dbReference>
<feature type="transmembrane region" description="Helical" evidence="2">
    <location>
        <begin position="28"/>
        <end position="54"/>
    </location>
</feature>
<feature type="domain" description="Mce/MlaD" evidence="3">
    <location>
        <begin position="56"/>
        <end position="151"/>
    </location>
</feature>
<keyword evidence="2" id="KW-0472">Membrane</keyword>
<dbReference type="AlphaFoldDB" id="A0A9X1B2U4"/>
<sequence>MSRLNRLYSPPELGAPGKRQAHGRQRDLALSGLFVLAMLGLVLGVLLLLAPGLFSGYSLRAYFLDANGLDSGIDVIQEGFVIGRVRALEPVFSDDADRANCPQPTTARAPDLPCFRATLSIQQDWPVPADSVAQLAPAGVLQGNIIRIIPGTAAVTLSANSDIPTIDREPDLGMQISATIEQAQRSLDEVIRPALARLQERIQGLLGMFQDGEDGTGELGADLGQGLGSVLDNLVGVSANIEQSVNPEQIQGILTAVQTLSENLAVVSAALPSRTEEIQNAVVQYTALADELQQLVQASRPSVQGSLDDVQYVLQELSAALAPILSNIESASRNLSALSRELREDPVSLLRGQEQEDQSPWFNR</sequence>
<accession>A0A9X1B2U4</accession>
<reference evidence="4 5" key="1">
    <citation type="journal article" date="2020" name="Microorganisms">
        <title>Osmotic Adaptation and Compatible Solute Biosynthesis of Phototrophic Bacteria as Revealed from Genome Analyses.</title>
        <authorList>
            <person name="Imhoff J.F."/>
            <person name="Rahn T."/>
            <person name="Kunzel S."/>
            <person name="Keller A."/>
            <person name="Neulinger S.C."/>
        </authorList>
    </citation>
    <scope>NUCLEOTIDE SEQUENCE [LARGE SCALE GENOMIC DNA]</scope>
    <source>
        <strain evidence="4 5">DSM 25653</strain>
    </source>
</reference>
<dbReference type="PANTHER" id="PTHR33371:SF4">
    <property type="entry name" value="INTERMEMBRANE PHOSPHOLIPID TRANSPORT SYSTEM BINDING PROTEIN MLAD"/>
    <property type="match status" value="1"/>
</dbReference>
<proteinExistence type="predicted"/>
<evidence type="ECO:0000256" key="1">
    <source>
        <dbReference type="SAM" id="MobiDB-lite"/>
    </source>
</evidence>
<keyword evidence="2" id="KW-1133">Transmembrane helix</keyword>
<evidence type="ECO:0000313" key="5">
    <source>
        <dbReference type="Proteomes" id="UP001138768"/>
    </source>
</evidence>
<protein>
    <recommendedName>
        <fullName evidence="3">Mce/MlaD domain-containing protein</fullName>
    </recommendedName>
</protein>
<dbReference type="EMBL" id="NRRY01000001">
    <property type="protein sequence ID" value="MBK1616996.1"/>
    <property type="molecule type" value="Genomic_DNA"/>
</dbReference>